<keyword evidence="1" id="KW-0723">Serine/threonine-protein kinase</keyword>
<sequence length="322" mass="36559">MGWVPLMTPKLFPFGFPRRKDENLGDKDYVLWISHFNFKLIGRVPRMFGCQTGEAVASRYRFGLLLLRCYIGVREAWTEFILLLEGVIVLPILVRSVRGLGRQLLESIAYIHDLHIIHTDLKPENILLASYEDIKIPDYKKHSQDGMHCLPKSSAIKLIDFGSTASGSQNHRYLITARHYRAPEVILGIGWSYPSDLWSVGCILTELFSGKTLFRPRESFEHLAIMERVSGPFPVHMIQKSNWNAEKYFKGGVKLNWPGGTISKESITSVNNLNCLRALVPRNANSSKKSLGDLLHGLLKLDPSERLTARQALNLPFFKNPT</sequence>
<evidence type="ECO:0000256" key="5">
    <source>
        <dbReference type="ARBA" id="ARBA00022840"/>
    </source>
</evidence>
<evidence type="ECO:0000259" key="6">
    <source>
        <dbReference type="PROSITE" id="PS50011"/>
    </source>
</evidence>
<name>A0A834Y7Z7_TETSI</name>
<dbReference type="AlphaFoldDB" id="A0A834Y7Z7"/>
<evidence type="ECO:0000256" key="4">
    <source>
        <dbReference type="ARBA" id="ARBA00022777"/>
    </source>
</evidence>
<dbReference type="EMBL" id="JABCRI010001189">
    <property type="protein sequence ID" value="KAF8364853.1"/>
    <property type="molecule type" value="Genomic_DNA"/>
</dbReference>
<evidence type="ECO:0000256" key="3">
    <source>
        <dbReference type="ARBA" id="ARBA00022741"/>
    </source>
</evidence>
<keyword evidence="8" id="KW-1185">Reference proteome</keyword>
<keyword evidence="4" id="KW-0418">Kinase</keyword>
<dbReference type="GO" id="GO:0004674">
    <property type="term" value="F:protein serine/threonine kinase activity"/>
    <property type="evidence" value="ECO:0007669"/>
    <property type="project" value="UniProtKB-KW"/>
</dbReference>
<reference evidence="7 8" key="1">
    <citation type="submission" date="2020-04" db="EMBL/GenBank/DDBJ databases">
        <title>Plant Genome Project.</title>
        <authorList>
            <person name="Zhang R.-G."/>
        </authorList>
    </citation>
    <scope>NUCLEOTIDE SEQUENCE [LARGE SCALE GENOMIC DNA]</scope>
    <source>
        <strain evidence="7">YNK0</strain>
        <tissue evidence="7">Leaf</tissue>
    </source>
</reference>
<evidence type="ECO:0000313" key="8">
    <source>
        <dbReference type="Proteomes" id="UP000655225"/>
    </source>
</evidence>
<dbReference type="GO" id="GO:0005524">
    <property type="term" value="F:ATP binding"/>
    <property type="evidence" value="ECO:0007669"/>
    <property type="project" value="UniProtKB-KW"/>
</dbReference>
<dbReference type="OMA" id="LMHCHDS"/>
<organism evidence="7 8">
    <name type="scientific">Tetracentron sinense</name>
    <name type="common">Spur-leaf</name>
    <dbReference type="NCBI Taxonomy" id="13715"/>
    <lineage>
        <taxon>Eukaryota</taxon>
        <taxon>Viridiplantae</taxon>
        <taxon>Streptophyta</taxon>
        <taxon>Embryophyta</taxon>
        <taxon>Tracheophyta</taxon>
        <taxon>Spermatophyta</taxon>
        <taxon>Magnoliopsida</taxon>
        <taxon>Trochodendrales</taxon>
        <taxon>Trochodendraceae</taxon>
        <taxon>Tetracentron</taxon>
    </lineage>
</organism>
<dbReference type="Pfam" id="PF00069">
    <property type="entry name" value="Pkinase"/>
    <property type="match status" value="1"/>
</dbReference>
<dbReference type="PROSITE" id="PS00108">
    <property type="entry name" value="PROTEIN_KINASE_ST"/>
    <property type="match status" value="1"/>
</dbReference>
<keyword evidence="5" id="KW-0067">ATP-binding</keyword>
<dbReference type="InterPro" id="IPR051175">
    <property type="entry name" value="CLK_kinases"/>
</dbReference>
<proteinExistence type="predicted"/>
<evidence type="ECO:0000256" key="1">
    <source>
        <dbReference type="ARBA" id="ARBA00022527"/>
    </source>
</evidence>
<dbReference type="Proteomes" id="UP000655225">
    <property type="component" value="Unassembled WGS sequence"/>
</dbReference>
<dbReference type="InterPro" id="IPR008271">
    <property type="entry name" value="Ser/Thr_kinase_AS"/>
</dbReference>
<protein>
    <recommendedName>
        <fullName evidence="6">Protein kinase domain-containing protein</fullName>
    </recommendedName>
</protein>
<dbReference type="OrthoDB" id="283111at2759"/>
<gene>
    <name evidence="7" type="ORF">HHK36_033166</name>
</gene>
<dbReference type="SMART" id="SM00220">
    <property type="entry name" value="S_TKc"/>
    <property type="match status" value="1"/>
</dbReference>
<accession>A0A834Y7Z7</accession>
<dbReference type="InterPro" id="IPR011009">
    <property type="entry name" value="Kinase-like_dom_sf"/>
</dbReference>
<keyword evidence="3" id="KW-0547">Nucleotide-binding</keyword>
<comment type="caution">
    <text evidence="7">The sequence shown here is derived from an EMBL/GenBank/DDBJ whole genome shotgun (WGS) entry which is preliminary data.</text>
</comment>
<dbReference type="SUPFAM" id="SSF56112">
    <property type="entry name" value="Protein kinase-like (PK-like)"/>
    <property type="match status" value="1"/>
</dbReference>
<dbReference type="PANTHER" id="PTHR45646:SF11">
    <property type="entry name" value="SERINE_THREONINE-PROTEIN KINASE DOA"/>
    <property type="match status" value="1"/>
</dbReference>
<feature type="domain" description="Protein kinase" evidence="6">
    <location>
        <begin position="1"/>
        <end position="318"/>
    </location>
</feature>
<evidence type="ECO:0000256" key="2">
    <source>
        <dbReference type="ARBA" id="ARBA00022679"/>
    </source>
</evidence>
<dbReference type="GO" id="GO:0005634">
    <property type="term" value="C:nucleus"/>
    <property type="evidence" value="ECO:0007669"/>
    <property type="project" value="TreeGrafter"/>
</dbReference>
<dbReference type="PANTHER" id="PTHR45646">
    <property type="entry name" value="SERINE/THREONINE-PROTEIN KINASE DOA-RELATED"/>
    <property type="match status" value="1"/>
</dbReference>
<evidence type="ECO:0000313" key="7">
    <source>
        <dbReference type="EMBL" id="KAF8364853.1"/>
    </source>
</evidence>
<keyword evidence="2" id="KW-0808">Transferase</keyword>
<dbReference type="PROSITE" id="PS50011">
    <property type="entry name" value="PROTEIN_KINASE_DOM"/>
    <property type="match status" value="1"/>
</dbReference>
<dbReference type="Gene3D" id="1.10.510.10">
    <property type="entry name" value="Transferase(Phosphotransferase) domain 1"/>
    <property type="match status" value="1"/>
</dbReference>
<dbReference type="InterPro" id="IPR000719">
    <property type="entry name" value="Prot_kinase_dom"/>
</dbReference>